<proteinExistence type="predicted"/>
<comment type="caution">
    <text evidence="2">The sequence shown here is derived from an EMBL/GenBank/DDBJ whole genome shotgun (WGS) entry which is preliminary data.</text>
</comment>
<dbReference type="EMBL" id="JAAGVB010000100">
    <property type="protein sequence ID" value="NEW36766.1"/>
    <property type="molecule type" value="Genomic_DNA"/>
</dbReference>
<dbReference type="PANTHER" id="PTHR40758:SF1">
    <property type="entry name" value="CONSERVED PROTEIN"/>
    <property type="match status" value="1"/>
</dbReference>
<dbReference type="GO" id="GO:0046872">
    <property type="term" value="F:metal ion binding"/>
    <property type="evidence" value="ECO:0007669"/>
    <property type="project" value="InterPro"/>
</dbReference>
<keyword evidence="2" id="KW-0413">Isomerase</keyword>
<organism evidence="2 3">
    <name type="scientific">Nocardia cyriacigeorgica</name>
    <dbReference type="NCBI Taxonomy" id="135487"/>
    <lineage>
        <taxon>Bacteria</taxon>
        <taxon>Bacillati</taxon>
        <taxon>Actinomycetota</taxon>
        <taxon>Actinomycetes</taxon>
        <taxon>Mycobacteriales</taxon>
        <taxon>Nocardiaceae</taxon>
        <taxon>Nocardia</taxon>
    </lineage>
</organism>
<dbReference type="AlphaFoldDB" id="A0A6P1CZG6"/>
<dbReference type="InterPro" id="IPR024344">
    <property type="entry name" value="MDMPI_metal-binding"/>
</dbReference>
<keyword evidence="2" id="KW-0670">Pyruvate</keyword>
<dbReference type="InterPro" id="IPR034660">
    <property type="entry name" value="DinB/YfiT-like"/>
</dbReference>
<dbReference type="GO" id="GO:0016853">
    <property type="term" value="F:isomerase activity"/>
    <property type="evidence" value="ECO:0007669"/>
    <property type="project" value="UniProtKB-KW"/>
</dbReference>
<dbReference type="Gene3D" id="1.20.120.450">
    <property type="entry name" value="dinb family like domain"/>
    <property type="match status" value="1"/>
</dbReference>
<dbReference type="SUPFAM" id="SSF109854">
    <property type="entry name" value="DinB/YfiT-like putative metalloenzymes"/>
    <property type="match status" value="1"/>
</dbReference>
<dbReference type="Proteomes" id="UP000471166">
    <property type="component" value="Unassembled WGS sequence"/>
</dbReference>
<protein>
    <submittedName>
        <fullName evidence="2">Maleylpyruvate isomerase family mycothiol-dependent enzyme</fullName>
    </submittedName>
</protein>
<dbReference type="PANTHER" id="PTHR40758">
    <property type="entry name" value="CONSERVED PROTEIN"/>
    <property type="match status" value="1"/>
</dbReference>
<dbReference type="Pfam" id="PF11716">
    <property type="entry name" value="MDMPI_N"/>
    <property type="match status" value="1"/>
</dbReference>
<dbReference type="NCBIfam" id="TIGR03083">
    <property type="entry name" value="maleylpyruvate isomerase family mycothiol-dependent enzyme"/>
    <property type="match status" value="1"/>
</dbReference>
<dbReference type="InterPro" id="IPR017517">
    <property type="entry name" value="Maleyloyr_isom"/>
</dbReference>
<accession>A0A6P1CZG6</accession>
<name>A0A6P1CZG6_9NOCA</name>
<dbReference type="RefSeq" id="WP_163848323.1">
    <property type="nucleotide sequence ID" value="NZ_JAAGVB010000100.1"/>
</dbReference>
<sequence>MEFGEHLEQLTAHAAALRADALACGPGAAVPTCPEWTVRQLIRHLARVYQWVERTVRGDPGGLDPIQADEPPAEWPELIAYWDARLKDLLSALTELGPDAPTWVLPGGATATASFWARRQAHETAIHRLDAAHARIGSVDPGAVAELFDTRFAADGIDEALRVTIPRQLRRNPPHRTGSILVHAVDTDLAWTVRLSTDGEPVRVQAGGPPTPADASISGSADQVYRAIWQRPSRAVRRGDLGLTAALTPP</sequence>
<reference evidence="2 3" key="1">
    <citation type="submission" date="2020-01" db="EMBL/GenBank/DDBJ databases">
        <title>Genetics and antimicrobial susceptibilities of Nocardia species isolated from the soil; a comparison with species isolated from humans.</title>
        <authorList>
            <person name="Carrasco G."/>
            <person name="Monzon S."/>
            <person name="Sansegundo M."/>
            <person name="Garcia E."/>
            <person name="Garrido N."/>
            <person name="Medina M.J."/>
            <person name="Villalon P."/>
            <person name="Ramirez-Arocha A.C."/>
            <person name="Jimenez P."/>
            <person name="Cuesta I."/>
            <person name="Valdezate S."/>
        </authorList>
    </citation>
    <scope>NUCLEOTIDE SEQUENCE [LARGE SCALE GENOMIC DNA]</scope>
    <source>
        <strain evidence="2 3">CNM20110626</strain>
    </source>
</reference>
<evidence type="ECO:0000313" key="2">
    <source>
        <dbReference type="EMBL" id="NEW36766.1"/>
    </source>
</evidence>
<gene>
    <name evidence="2" type="ORF">GV791_30040</name>
</gene>
<dbReference type="GO" id="GO:0005886">
    <property type="term" value="C:plasma membrane"/>
    <property type="evidence" value="ECO:0007669"/>
    <property type="project" value="TreeGrafter"/>
</dbReference>
<evidence type="ECO:0000313" key="3">
    <source>
        <dbReference type="Proteomes" id="UP000471166"/>
    </source>
</evidence>
<feature type="domain" description="Mycothiol-dependent maleylpyruvate isomerase metal-binding" evidence="1">
    <location>
        <begin position="8"/>
        <end position="132"/>
    </location>
</feature>
<evidence type="ECO:0000259" key="1">
    <source>
        <dbReference type="Pfam" id="PF11716"/>
    </source>
</evidence>